<dbReference type="InterPro" id="IPR055254">
    <property type="entry name" value="pPIWI_RE_Z"/>
</dbReference>
<dbReference type="KEGG" id="dsc:ABOD76_20630"/>
<sequence>MPEPRRTARPTAVQTHRRTTQAASSTSGFFTGWNGQERVQWACTLLEQLGETTLETLPLLLSGMRVTERTVQAQGHETALRNLRRRTGHLLTPRAVRVAVKAFLRAVDNGTAEASFRIHPGDLSFTRIPGHEARIEEARTMLHAPPDRPRQSLSVAPLGDLTARLRHRTDPIDIPLRLTDLDLELPKQHDLERTPTRNLTVTVAELEATADRLDLLDQAPEATWDREHWRSRLDKVISLQRVTPGGLAHTDTLDLTGLQHLIGLPGAGKTTLITLLCATLAARGQRVSVFFTSIEVAREYLDRLRNYNVGAAMLVGRSESTHRKHGERLAELIAAEGNGGFGHTMGAADLFAQTCPLPAFAVNENDAWARWAPEDAPPCEHIYRQTEKGNTVQHLCPVWSRCGRMKNHRELVTASVWLGHVRSADTPVPAHTTPERLQYFELIARTFDLVIFDEVDETQKKLDELGANSLKLGGSPDSIHAEAQKVTTRALNGNPAVTDRRMYTHAHAANNFERHLIRLHEEISTFEDRHQEDLSLALENRLLTTNFLIRVALKHFKIHASSDRRSGIYAFFDGALYAAYNPDRPPPCPAVEDALGLTREELQQRWTALVGALGLYWTQMQRTDDIEDEMDAVAVQFALLLAPEHQAVLAPIARLAVAVGFSIAAYQELVRATRALAGHDILQQAVRAKASADLDLMVPRNLLGTFSSVLYRRKAEGIGFDIEYLVLDSTPRMLLQRLHEEGTNVLLTSATSWLPDASAYHVNVPPSYVLRPKAQDNTRITLKFRPVTDPQRNEPVRISGTGVHMNANLRTVVRDLARPDQGGGLSKLELSIRASRTANGRTRKAALIVNSYDQVTEVIREIARVNPKLAERARGVQRAKPDAAPPGERYVLRGQVESLGHQDDVDVIVFPVTALGRGVNIVFHTDDKDDTDNGVAAIGTLYFLIRPHPVVGDLTLMLSRIARDTEAFDQSSAAGQTLEALSAAQRRARGELFGSVMRLLARPMSASMLPSEFVRPFAANLLIPVVQTIGRAIRRSQPAEVHFVDAAWAPKSAAGQTDDERSSVLVGMQHLLRSLVGSTDPGQRDIFQALYGPFADAFADIDGLGPGGGLAPEDDEDDRYLSGFDDEG</sequence>
<feature type="domain" description="pPIWI-RE three-gene island" evidence="2">
    <location>
        <begin position="33"/>
        <end position="191"/>
    </location>
</feature>
<evidence type="ECO:0000259" key="2">
    <source>
        <dbReference type="Pfam" id="PF18155"/>
    </source>
</evidence>
<feature type="region of interest" description="Disordered" evidence="1">
    <location>
        <begin position="1"/>
        <end position="29"/>
    </location>
</feature>
<feature type="region of interest" description="Disordered" evidence="1">
    <location>
        <begin position="1105"/>
        <end position="1128"/>
    </location>
</feature>
<dbReference type="AlphaFoldDB" id="A0AAU7UG51"/>
<protein>
    <recommendedName>
        <fullName evidence="2">pPIWI-RE three-gene island domain-containing protein</fullName>
    </recommendedName>
</protein>
<gene>
    <name evidence="3" type="ORF">ABOD76_20630</name>
</gene>
<evidence type="ECO:0000313" key="3">
    <source>
        <dbReference type="EMBL" id="XBV87457.1"/>
    </source>
</evidence>
<dbReference type="Pfam" id="PF18155">
    <property type="entry name" value="pPIWI_RE_Z"/>
    <property type="match status" value="1"/>
</dbReference>
<dbReference type="EMBL" id="CP158300">
    <property type="protein sequence ID" value="XBV87457.1"/>
    <property type="molecule type" value="Genomic_DNA"/>
</dbReference>
<keyword evidence="3" id="KW-0614">Plasmid</keyword>
<geneLocation type="plasmid" evidence="3">
    <name>pDson02</name>
</geneLocation>
<proteinExistence type="predicted"/>
<reference evidence="3" key="1">
    <citation type="submission" date="2024-06" db="EMBL/GenBank/DDBJ databases">
        <title>Draft Genome Sequence of Deinococcus sonorensis Type Strain KR-87, a Biofilm Producing Representative of the Genus Deinococcus.</title>
        <authorList>
            <person name="Boren L.S."/>
            <person name="Grosso R.A."/>
            <person name="Hugenberg-Cox A.N."/>
            <person name="Hill J.T.E."/>
            <person name="Albert C.M."/>
            <person name="Tuohy J.M."/>
        </authorList>
    </citation>
    <scope>NUCLEOTIDE SEQUENCE</scope>
    <source>
        <strain evidence="3">KR-87</strain>
        <plasmid evidence="3">pDson02</plasmid>
    </source>
</reference>
<dbReference type="SUPFAM" id="SSF52540">
    <property type="entry name" value="P-loop containing nucleoside triphosphate hydrolases"/>
    <property type="match status" value="1"/>
</dbReference>
<feature type="compositionally biased region" description="Polar residues" evidence="1">
    <location>
        <begin position="20"/>
        <end position="29"/>
    </location>
</feature>
<name>A0AAU7UG51_9DEIO</name>
<dbReference type="RefSeq" id="WP_350245606.1">
    <property type="nucleotide sequence ID" value="NZ_CP158300.1"/>
</dbReference>
<organism evidence="3">
    <name type="scientific">Deinococcus sonorensis KR-87</name>
    <dbReference type="NCBI Taxonomy" id="694439"/>
    <lineage>
        <taxon>Bacteria</taxon>
        <taxon>Thermotogati</taxon>
        <taxon>Deinococcota</taxon>
        <taxon>Deinococci</taxon>
        <taxon>Deinococcales</taxon>
        <taxon>Deinococcaceae</taxon>
        <taxon>Deinococcus</taxon>
    </lineage>
</organism>
<evidence type="ECO:0000256" key="1">
    <source>
        <dbReference type="SAM" id="MobiDB-lite"/>
    </source>
</evidence>
<accession>A0AAU7UG51</accession>
<dbReference type="InterPro" id="IPR027417">
    <property type="entry name" value="P-loop_NTPase"/>
</dbReference>
<feature type="compositionally biased region" description="Acidic residues" evidence="1">
    <location>
        <begin position="1112"/>
        <end position="1128"/>
    </location>
</feature>